<proteinExistence type="predicted"/>
<accession>A0A444WNY8</accession>
<evidence type="ECO:0000313" key="1">
    <source>
        <dbReference type="EMBL" id="RYQ79033.1"/>
    </source>
</evidence>
<dbReference type="EMBL" id="SDMP01000028">
    <property type="protein sequence ID" value="RYQ79033.1"/>
    <property type="molecule type" value="Genomic_DNA"/>
</dbReference>
<gene>
    <name evidence="1" type="ORF">Ahy_Scaffold8g108518</name>
</gene>
<dbReference type="AlphaFoldDB" id="A0A444WNY8"/>
<protein>
    <submittedName>
        <fullName evidence="1">Uncharacterized protein</fullName>
    </submittedName>
</protein>
<organism evidence="1 2">
    <name type="scientific">Arachis hypogaea</name>
    <name type="common">Peanut</name>
    <dbReference type="NCBI Taxonomy" id="3818"/>
    <lineage>
        <taxon>Eukaryota</taxon>
        <taxon>Viridiplantae</taxon>
        <taxon>Streptophyta</taxon>
        <taxon>Embryophyta</taxon>
        <taxon>Tracheophyta</taxon>
        <taxon>Spermatophyta</taxon>
        <taxon>Magnoliopsida</taxon>
        <taxon>eudicotyledons</taxon>
        <taxon>Gunneridae</taxon>
        <taxon>Pentapetalae</taxon>
        <taxon>rosids</taxon>
        <taxon>fabids</taxon>
        <taxon>Fabales</taxon>
        <taxon>Fabaceae</taxon>
        <taxon>Papilionoideae</taxon>
        <taxon>50 kb inversion clade</taxon>
        <taxon>dalbergioids sensu lato</taxon>
        <taxon>Dalbergieae</taxon>
        <taxon>Pterocarpus clade</taxon>
        <taxon>Arachis</taxon>
    </lineage>
</organism>
<sequence>MKEYKVHSSWTLYQIPCKDFLPLSLTSNRDIIGRGYTSCGKTGYFIYNVRGDLLKHFKDLYCQLPKREPIIVYTESLLPLPSDTKDKDNKEKMNMKKEIPLTSSFLFIKDPAEAHYCSDLNEIFHDDTMIKVTFLDFIFPMKNKKEKNMDQSRES</sequence>
<comment type="caution">
    <text evidence="1">The sequence shown here is derived from an EMBL/GenBank/DDBJ whole genome shotgun (WGS) entry which is preliminary data.</text>
</comment>
<evidence type="ECO:0000313" key="2">
    <source>
        <dbReference type="Proteomes" id="UP000289738"/>
    </source>
</evidence>
<name>A0A444WNY8_ARAHY</name>
<reference evidence="1 2" key="1">
    <citation type="submission" date="2019-01" db="EMBL/GenBank/DDBJ databases">
        <title>Sequencing of cultivated peanut Arachis hypogaea provides insights into genome evolution and oil improvement.</title>
        <authorList>
            <person name="Chen X."/>
        </authorList>
    </citation>
    <scope>NUCLEOTIDE SEQUENCE [LARGE SCALE GENOMIC DNA]</scope>
    <source>
        <strain evidence="2">cv. Fuhuasheng</strain>
        <tissue evidence="1">Leaves</tissue>
    </source>
</reference>
<dbReference type="Proteomes" id="UP000289738">
    <property type="component" value="Unassembled WGS sequence"/>
</dbReference>
<keyword evidence="2" id="KW-1185">Reference proteome</keyword>